<dbReference type="Pfam" id="PF00132">
    <property type="entry name" value="Hexapep"/>
    <property type="match status" value="1"/>
</dbReference>
<proteinExistence type="predicted"/>
<evidence type="ECO:0000256" key="1">
    <source>
        <dbReference type="ARBA" id="ARBA00022679"/>
    </source>
</evidence>
<accession>A0ABR1GDH0</accession>
<sequence length="295" mass="29904">MARFAALCLGVAAAQRCAPRAVLRLDVGGELALPLGPDAAGDGALVVDVVEAHGLAAGGGCGDAACVAGVLLDGVRRLRESLAALDAADAPVLALDASSEPGAARRASRRRRRRRPLRAAGLAGIGASVCVGADDPRDGFAGAATCRAVAEEVAFDATRVYLGGEHQWSWKTTFPFPAFSPAAAALVPRAHATSKGGVTIGSDVFIGAAATILSGVTVGDGAVVGAAAVVAKDVRPYAVVVGNPAREIKRRFDDATVDALLAERWWTWDDATVAARMASLLAPPEVRGNVGSLPS</sequence>
<dbReference type="Proteomes" id="UP001363151">
    <property type="component" value="Unassembled WGS sequence"/>
</dbReference>
<dbReference type="InterPro" id="IPR011004">
    <property type="entry name" value="Trimer_LpxA-like_sf"/>
</dbReference>
<dbReference type="PANTHER" id="PTHR43300:SF11">
    <property type="entry name" value="ACETYLTRANSFERASE RV3034C-RELATED"/>
    <property type="match status" value="1"/>
</dbReference>
<dbReference type="InterPro" id="IPR001451">
    <property type="entry name" value="Hexapep"/>
</dbReference>
<evidence type="ECO:0000313" key="2">
    <source>
        <dbReference type="EMBL" id="KAK7253867.1"/>
    </source>
</evidence>
<dbReference type="GO" id="GO:0016740">
    <property type="term" value="F:transferase activity"/>
    <property type="evidence" value="ECO:0007669"/>
    <property type="project" value="UniProtKB-KW"/>
</dbReference>
<gene>
    <name evidence="2" type="ORF">SO694_00002883</name>
</gene>
<dbReference type="Gene3D" id="2.160.10.10">
    <property type="entry name" value="Hexapeptide repeat proteins"/>
    <property type="match status" value="1"/>
</dbReference>
<dbReference type="InterPro" id="IPR050179">
    <property type="entry name" value="Trans_hexapeptide_repeat"/>
</dbReference>
<dbReference type="PROSITE" id="PS00101">
    <property type="entry name" value="HEXAPEP_TRANSFERASES"/>
    <property type="match status" value="1"/>
</dbReference>
<organism evidence="2 3">
    <name type="scientific">Aureococcus anophagefferens</name>
    <name type="common">Harmful bloom alga</name>
    <dbReference type="NCBI Taxonomy" id="44056"/>
    <lineage>
        <taxon>Eukaryota</taxon>
        <taxon>Sar</taxon>
        <taxon>Stramenopiles</taxon>
        <taxon>Ochrophyta</taxon>
        <taxon>Pelagophyceae</taxon>
        <taxon>Pelagomonadales</taxon>
        <taxon>Pelagomonadaceae</taxon>
        <taxon>Aureococcus</taxon>
    </lineage>
</organism>
<dbReference type="EMBL" id="JBBJCI010000034">
    <property type="protein sequence ID" value="KAK7253867.1"/>
    <property type="molecule type" value="Genomic_DNA"/>
</dbReference>
<dbReference type="PANTHER" id="PTHR43300">
    <property type="entry name" value="ACETYLTRANSFERASE"/>
    <property type="match status" value="1"/>
</dbReference>
<reference evidence="2 3" key="1">
    <citation type="submission" date="2024-03" db="EMBL/GenBank/DDBJ databases">
        <title>Aureococcus anophagefferens CCMP1851 and Kratosvirus quantuckense: Draft genome of a second virus-susceptible host strain in the model system.</title>
        <authorList>
            <person name="Chase E."/>
            <person name="Truchon A.R."/>
            <person name="Schepens W."/>
            <person name="Wilhelm S.W."/>
        </authorList>
    </citation>
    <scope>NUCLEOTIDE SEQUENCE [LARGE SCALE GENOMIC DNA]</scope>
    <source>
        <strain evidence="2 3">CCMP1851</strain>
    </source>
</reference>
<evidence type="ECO:0000313" key="3">
    <source>
        <dbReference type="Proteomes" id="UP001363151"/>
    </source>
</evidence>
<keyword evidence="1 2" id="KW-0808">Transferase</keyword>
<keyword evidence="3" id="KW-1185">Reference proteome</keyword>
<dbReference type="InterPro" id="IPR018357">
    <property type="entry name" value="Hexapep_transf_CS"/>
</dbReference>
<comment type="caution">
    <text evidence="2">The sequence shown here is derived from an EMBL/GenBank/DDBJ whole genome shotgun (WGS) entry which is preliminary data.</text>
</comment>
<dbReference type="SUPFAM" id="SSF51161">
    <property type="entry name" value="Trimeric LpxA-like enzymes"/>
    <property type="match status" value="1"/>
</dbReference>
<protein>
    <submittedName>
        <fullName evidence="2">Transferase</fullName>
    </submittedName>
</protein>
<name>A0ABR1GDH0_AURAN</name>